<accession>A0A518C9C3</accession>
<evidence type="ECO:0000313" key="4">
    <source>
        <dbReference type="EMBL" id="QDU75828.1"/>
    </source>
</evidence>
<protein>
    <submittedName>
        <fullName evidence="4">Arylsulfatase</fullName>
        <ecNumber evidence="4">3.1.6.1</ecNumber>
    </submittedName>
</protein>
<evidence type="ECO:0000259" key="3">
    <source>
        <dbReference type="Pfam" id="PF00884"/>
    </source>
</evidence>
<dbReference type="InterPro" id="IPR017850">
    <property type="entry name" value="Alkaline_phosphatase_core_sf"/>
</dbReference>
<comment type="similarity">
    <text evidence="1">Belongs to the sulfatase family.</text>
</comment>
<keyword evidence="5" id="KW-1185">Reference proteome</keyword>
<sequence>MRRAKSLAQITTLVTKLAMCVMLTSILLAGIAQGADRPNIILIMADDIGAEGLGCYGSTIYTTPNLDRMANEGVRFNNAYATPLCTPTRVMIMSGLYPNRTGFQALIGKREGVRMPASIRTFGHYFHDAGYQTAIAGKWQLGKFDEFPNQPIEHGFDHYCMWTWLYDGEKTSRYYSPHLYQDGKVIEGAETDFGPDHYSNYLLNFIDQNKDKPFFIYYPMALVHSPFVHPPKLEEPARSKYTDDLDKPTQAYGHMITYMDNIVGKILSKLKEHRLEKNTLVLFTGDNGTDHRITSRLPDMSIRGGKATMTEAGTRVPLLAWWPNTIEPGVRDELFCLVDVLPTITSVAGIKLEGQVDGMDLSHNLTGAAGRDRRHVLINYGKGYFVREQRFRINQDGVLYDIPITSDKERYLEKKTSRGEYGDERDRLQMALDEFMAIEKEYILED</sequence>
<dbReference type="OrthoDB" id="9783154at2"/>
<dbReference type="EC" id="3.1.6.1" evidence="4"/>
<evidence type="ECO:0000256" key="1">
    <source>
        <dbReference type="ARBA" id="ARBA00008779"/>
    </source>
</evidence>
<dbReference type="PANTHER" id="PTHR42693">
    <property type="entry name" value="ARYLSULFATASE FAMILY MEMBER"/>
    <property type="match status" value="1"/>
</dbReference>
<dbReference type="AlphaFoldDB" id="A0A518C9C3"/>
<dbReference type="Gene3D" id="3.40.720.10">
    <property type="entry name" value="Alkaline Phosphatase, subunit A"/>
    <property type="match status" value="1"/>
</dbReference>
<organism evidence="4 5">
    <name type="scientific">Bremerella volcania</name>
    <dbReference type="NCBI Taxonomy" id="2527984"/>
    <lineage>
        <taxon>Bacteria</taxon>
        <taxon>Pseudomonadati</taxon>
        <taxon>Planctomycetota</taxon>
        <taxon>Planctomycetia</taxon>
        <taxon>Pirellulales</taxon>
        <taxon>Pirellulaceae</taxon>
        <taxon>Bremerella</taxon>
    </lineage>
</organism>
<evidence type="ECO:0000313" key="5">
    <source>
        <dbReference type="Proteomes" id="UP000318626"/>
    </source>
</evidence>
<name>A0A518C9C3_9BACT</name>
<dbReference type="Proteomes" id="UP000318626">
    <property type="component" value="Chromosome"/>
</dbReference>
<keyword evidence="2 4" id="KW-0378">Hydrolase</keyword>
<dbReference type="PANTHER" id="PTHR42693:SF53">
    <property type="entry name" value="ENDO-4-O-SULFATASE"/>
    <property type="match status" value="1"/>
</dbReference>
<dbReference type="Pfam" id="PF00884">
    <property type="entry name" value="Sulfatase"/>
    <property type="match status" value="1"/>
</dbReference>
<reference evidence="5" key="1">
    <citation type="submission" date="2019-02" db="EMBL/GenBank/DDBJ databases">
        <title>Deep-cultivation of Planctomycetes and their phenomic and genomic characterization uncovers novel biology.</title>
        <authorList>
            <person name="Wiegand S."/>
            <person name="Jogler M."/>
            <person name="Boedeker C."/>
            <person name="Pinto D."/>
            <person name="Vollmers J."/>
            <person name="Rivas-Marin E."/>
            <person name="Kohn T."/>
            <person name="Peeters S.H."/>
            <person name="Heuer A."/>
            <person name="Rast P."/>
            <person name="Oberbeckmann S."/>
            <person name="Bunk B."/>
            <person name="Jeske O."/>
            <person name="Meyerdierks A."/>
            <person name="Storesund J.E."/>
            <person name="Kallscheuer N."/>
            <person name="Luecker S."/>
            <person name="Lage O.M."/>
            <person name="Pohl T."/>
            <person name="Merkel B.J."/>
            <person name="Hornburger P."/>
            <person name="Mueller R.-W."/>
            <person name="Bruemmer F."/>
            <person name="Labrenz M."/>
            <person name="Spormann A.M."/>
            <person name="Op den Camp H."/>
            <person name="Overmann J."/>
            <person name="Amann R."/>
            <person name="Jetten M.S.M."/>
            <person name="Mascher T."/>
            <person name="Medema M.H."/>
            <person name="Devos D.P."/>
            <person name="Kaster A.-K."/>
            <person name="Ovreas L."/>
            <person name="Rohde M."/>
            <person name="Galperin M.Y."/>
            <person name="Jogler C."/>
        </authorList>
    </citation>
    <scope>NUCLEOTIDE SEQUENCE [LARGE SCALE GENOMIC DNA]</scope>
    <source>
        <strain evidence="5">Pan97</strain>
    </source>
</reference>
<dbReference type="InterPro" id="IPR000917">
    <property type="entry name" value="Sulfatase_N"/>
</dbReference>
<dbReference type="InterPro" id="IPR050738">
    <property type="entry name" value="Sulfatase"/>
</dbReference>
<dbReference type="RefSeq" id="WP_144973489.1">
    <property type="nucleotide sequence ID" value="NZ_CP036289.1"/>
</dbReference>
<dbReference type="EMBL" id="CP036289">
    <property type="protein sequence ID" value="QDU75828.1"/>
    <property type="molecule type" value="Genomic_DNA"/>
</dbReference>
<evidence type="ECO:0000256" key="2">
    <source>
        <dbReference type="ARBA" id="ARBA00022801"/>
    </source>
</evidence>
<dbReference type="KEGG" id="bvo:Pan97_28700"/>
<feature type="domain" description="Sulfatase N-terminal" evidence="3">
    <location>
        <begin position="38"/>
        <end position="350"/>
    </location>
</feature>
<gene>
    <name evidence="4" type="primary">atsA_36</name>
    <name evidence="4" type="ORF">Pan97_28700</name>
</gene>
<dbReference type="CDD" id="cd16151">
    <property type="entry name" value="sulfatase_like"/>
    <property type="match status" value="1"/>
</dbReference>
<proteinExistence type="inferred from homology"/>
<dbReference type="SUPFAM" id="SSF53649">
    <property type="entry name" value="Alkaline phosphatase-like"/>
    <property type="match status" value="1"/>
</dbReference>
<dbReference type="GO" id="GO:0004065">
    <property type="term" value="F:arylsulfatase activity"/>
    <property type="evidence" value="ECO:0007669"/>
    <property type="project" value="UniProtKB-EC"/>
</dbReference>